<name>A0AAV1RP47_9ROSI</name>
<dbReference type="Proteomes" id="UP001314170">
    <property type="component" value="Unassembled WGS sequence"/>
</dbReference>
<comment type="caution">
    <text evidence="1">The sequence shown here is derived from an EMBL/GenBank/DDBJ whole genome shotgun (WGS) entry which is preliminary data.</text>
</comment>
<organism evidence="1 2">
    <name type="scientific">Dovyalis caffra</name>
    <dbReference type="NCBI Taxonomy" id="77055"/>
    <lineage>
        <taxon>Eukaryota</taxon>
        <taxon>Viridiplantae</taxon>
        <taxon>Streptophyta</taxon>
        <taxon>Embryophyta</taxon>
        <taxon>Tracheophyta</taxon>
        <taxon>Spermatophyta</taxon>
        <taxon>Magnoliopsida</taxon>
        <taxon>eudicotyledons</taxon>
        <taxon>Gunneridae</taxon>
        <taxon>Pentapetalae</taxon>
        <taxon>rosids</taxon>
        <taxon>fabids</taxon>
        <taxon>Malpighiales</taxon>
        <taxon>Salicaceae</taxon>
        <taxon>Flacourtieae</taxon>
        <taxon>Dovyalis</taxon>
    </lineage>
</organism>
<sequence>MVEYVDHVHMQIEGNQESIVDEAFVDKTHSHSIMDIKRNGNSYSTSCNVESTMENIIDKEPPLDTLEDTIHNDTMNEIALTELVSKERISTTNSFECLNSLECHSMDNGILVEHVELDLSHYATSKGNMSINGNCMWIEERFKDSM</sequence>
<accession>A0AAV1RP47</accession>
<dbReference type="AlphaFoldDB" id="A0AAV1RP47"/>
<gene>
    <name evidence="1" type="ORF">DCAF_LOCUS12513</name>
</gene>
<reference evidence="1 2" key="1">
    <citation type="submission" date="2024-01" db="EMBL/GenBank/DDBJ databases">
        <authorList>
            <person name="Waweru B."/>
        </authorList>
    </citation>
    <scope>NUCLEOTIDE SEQUENCE [LARGE SCALE GENOMIC DNA]</scope>
</reference>
<dbReference type="EMBL" id="CAWUPB010001087">
    <property type="protein sequence ID" value="CAK7337478.1"/>
    <property type="molecule type" value="Genomic_DNA"/>
</dbReference>
<protein>
    <submittedName>
        <fullName evidence="1">Uncharacterized protein</fullName>
    </submittedName>
</protein>
<evidence type="ECO:0000313" key="1">
    <source>
        <dbReference type="EMBL" id="CAK7337478.1"/>
    </source>
</evidence>
<evidence type="ECO:0000313" key="2">
    <source>
        <dbReference type="Proteomes" id="UP001314170"/>
    </source>
</evidence>
<proteinExistence type="predicted"/>
<keyword evidence="2" id="KW-1185">Reference proteome</keyword>